<dbReference type="InterPro" id="IPR050902">
    <property type="entry name" value="ABC_Transporter_SBP"/>
</dbReference>
<dbReference type="KEGG" id="adz:ADFLV_2167"/>
<dbReference type="SUPFAM" id="SSF53807">
    <property type="entry name" value="Helical backbone' metal receptor"/>
    <property type="match status" value="1"/>
</dbReference>
<dbReference type="RefSeq" id="WP_228712380.1">
    <property type="nucleotide sequence ID" value="NZ_CP053835.1"/>
</dbReference>
<dbReference type="Proteomes" id="UP000503313">
    <property type="component" value="Chromosome"/>
</dbReference>
<dbReference type="Gene3D" id="3.40.50.1980">
    <property type="entry name" value="Nitrogenase molybdenum iron protein domain"/>
    <property type="match status" value="2"/>
</dbReference>
<evidence type="ECO:0000259" key="1">
    <source>
        <dbReference type="PROSITE" id="PS50983"/>
    </source>
</evidence>
<dbReference type="PANTHER" id="PTHR30535:SF34">
    <property type="entry name" value="MOLYBDATE-BINDING PROTEIN MOLA"/>
    <property type="match status" value="1"/>
</dbReference>
<feature type="domain" description="Fe/B12 periplasmic-binding" evidence="1">
    <location>
        <begin position="38"/>
        <end position="306"/>
    </location>
</feature>
<sequence>MLRIFIISVVFQIMLVAQIKTVIDMFNKEVEIPSTVKKIYAPSPYGSLALYAMDSSLLAGWIFEIDSKNYPYLSENMKTLPVIGRVFGTGQRANLEVLLSQHPDLILMWSHNDEISQKEEEQLKLLNSPIIYVKEKNLFDYPNIFKFLGDTLNLEKRGEELASYTQNVFNKVEKTLKEIPNEKRPKVYYAQGVDGLATECNDSIHVELLQIVGDVNIHRCQTSSHKGFEKISMEKVIQYNPDVILIQEKIFFENIKNSELWKDIKAVKNNKVFLIPKKPFNWFDRPPSFMRILGLQWLMANLYPEYYIFNKNEEIKKFYKLFLNVSITDEQISNILNDL</sequence>
<dbReference type="AlphaFoldDB" id="A0AAE7BHN1"/>
<dbReference type="InterPro" id="IPR002491">
    <property type="entry name" value="ABC_transptr_periplasmic_BD"/>
</dbReference>
<keyword evidence="3" id="KW-1185">Reference proteome</keyword>
<dbReference type="PROSITE" id="PS50983">
    <property type="entry name" value="FE_B12_PBP"/>
    <property type="match status" value="1"/>
</dbReference>
<dbReference type="PANTHER" id="PTHR30535">
    <property type="entry name" value="VITAMIN B12-BINDING PROTEIN"/>
    <property type="match status" value="1"/>
</dbReference>
<dbReference type="Pfam" id="PF01497">
    <property type="entry name" value="Peripla_BP_2"/>
    <property type="match status" value="1"/>
</dbReference>
<proteinExistence type="predicted"/>
<name>A0AAE7BHN1_9BACT</name>
<organism evidence="2 3">
    <name type="scientific">Arcobacter defluvii</name>
    <dbReference type="NCBI Taxonomy" id="873191"/>
    <lineage>
        <taxon>Bacteria</taxon>
        <taxon>Pseudomonadati</taxon>
        <taxon>Campylobacterota</taxon>
        <taxon>Epsilonproteobacteria</taxon>
        <taxon>Campylobacterales</taxon>
        <taxon>Arcobacteraceae</taxon>
        <taxon>Arcobacter</taxon>
    </lineage>
</organism>
<protein>
    <submittedName>
        <fullName evidence="2">Iron siderophore ABC transporter, periplasmic substrate-binding protein</fullName>
    </submittedName>
</protein>
<gene>
    <name evidence="2" type="ORF">ADFLV_2167</name>
</gene>
<reference evidence="2 3" key="1">
    <citation type="submission" date="2020-05" db="EMBL/GenBank/DDBJ databases">
        <title>Complete genome sequencing of Campylobacter and Arcobacter type strains.</title>
        <authorList>
            <person name="Miller W.G."/>
            <person name="Yee E."/>
        </authorList>
    </citation>
    <scope>NUCLEOTIDE SEQUENCE [LARGE SCALE GENOMIC DNA]</scope>
    <source>
        <strain evidence="2 3">LMG 25694</strain>
    </source>
</reference>
<dbReference type="GO" id="GO:0071281">
    <property type="term" value="P:cellular response to iron ion"/>
    <property type="evidence" value="ECO:0007669"/>
    <property type="project" value="TreeGrafter"/>
</dbReference>
<dbReference type="Gene3D" id="1.20.58.2180">
    <property type="match status" value="1"/>
</dbReference>
<dbReference type="EMBL" id="CP053835">
    <property type="protein sequence ID" value="QKF78177.1"/>
    <property type="molecule type" value="Genomic_DNA"/>
</dbReference>
<evidence type="ECO:0000313" key="3">
    <source>
        <dbReference type="Proteomes" id="UP000503313"/>
    </source>
</evidence>
<accession>A0AAE7BHN1</accession>
<evidence type="ECO:0000313" key="2">
    <source>
        <dbReference type="EMBL" id="QKF78177.1"/>
    </source>
</evidence>